<gene>
    <name evidence="2" type="ORF">N0V93_005545</name>
</gene>
<dbReference type="InterPro" id="IPR045518">
    <property type="entry name" value="2EXR"/>
</dbReference>
<dbReference type="Proteomes" id="UP001140453">
    <property type="component" value="Unassembled WGS sequence"/>
</dbReference>
<reference evidence="2" key="1">
    <citation type="submission" date="2022-10" db="EMBL/GenBank/DDBJ databases">
        <title>Tapping the CABI collections for fungal endophytes: first genome assemblies for Collariella, Neodidymelliopsis, Ascochyta clinopodiicola, Didymella pomorum, Didymosphaeria variabile, Neocosmospora piperis and Neocucurbitaria cava.</title>
        <authorList>
            <person name="Hill R."/>
        </authorList>
    </citation>
    <scope>NUCLEOTIDE SEQUENCE</scope>
    <source>
        <strain evidence="2">IMI 355082</strain>
    </source>
</reference>
<evidence type="ECO:0000313" key="2">
    <source>
        <dbReference type="EMBL" id="KAJ4391925.1"/>
    </source>
</evidence>
<name>A0A9W9CY51_9PEZI</name>
<feature type="domain" description="2EXR" evidence="1">
    <location>
        <begin position="14"/>
        <end position="114"/>
    </location>
</feature>
<dbReference type="EMBL" id="JAPEVB010000003">
    <property type="protein sequence ID" value="KAJ4391925.1"/>
    <property type="molecule type" value="Genomic_DNA"/>
</dbReference>
<protein>
    <recommendedName>
        <fullName evidence="1">2EXR domain-containing protein</fullName>
    </recommendedName>
</protein>
<accession>A0A9W9CY51</accession>
<dbReference type="PANTHER" id="PTHR35910:SF6">
    <property type="entry name" value="2EXR DOMAIN-CONTAINING PROTEIN"/>
    <property type="match status" value="1"/>
</dbReference>
<comment type="caution">
    <text evidence="2">The sequence shown here is derived from an EMBL/GenBank/DDBJ whole genome shotgun (WGS) entry which is preliminary data.</text>
</comment>
<dbReference type="PANTHER" id="PTHR35910">
    <property type="entry name" value="2EXR DOMAIN-CONTAINING PROTEIN"/>
    <property type="match status" value="1"/>
</dbReference>
<proteinExistence type="predicted"/>
<organism evidence="2 3">
    <name type="scientific">Gnomoniopsis smithogilvyi</name>
    <dbReference type="NCBI Taxonomy" id="1191159"/>
    <lineage>
        <taxon>Eukaryota</taxon>
        <taxon>Fungi</taxon>
        <taxon>Dikarya</taxon>
        <taxon>Ascomycota</taxon>
        <taxon>Pezizomycotina</taxon>
        <taxon>Sordariomycetes</taxon>
        <taxon>Sordariomycetidae</taxon>
        <taxon>Diaporthales</taxon>
        <taxon>Gnomoniaceae</taxon>
        <taxon>Gnomoniopsis</taxon>
    </lineage>
</organism>
<keyword evidence="3" id="KW-1185">Reference proteome</keyword>
<dbReference type="Pfam" id="PF20150">
    <property type="entry name" value="2EXR"/>
    <property type="match status" value="1"/>
</dbReference>
<dbReference type="AlphaFoldDB" id="A0A9W9CY51"/>
<sequence>MMDQTTQAENGRTFHLFSRLPAELRWKIWEYSLPSPRLVPIRCGSDDLGCSSSSSSSSSLSSFSFTGCTSPALIPANLHASHESRREALRHYHAAFGISHRPGQIFFSASSDILYFGPRDGFMASEAQLRTVLMLCDPADLARVQKAAVNDAVFCVTAAADSTKVAISLLVDVLLLLRARMPGLRELVFVPQGKSPLYNGDVCLVEPAIVQSRLARIVKEAMLVVFGDQRPWNWRVMALSPPAPVPAHSRQVADWDTAKEQEDVRCGNAHGLGYIGPGREGEKPWVAKGRELTRLNLLQDSMRRQFTQMDVGAHAFPVVVE</sequence>
<evidence type="ECO:0000259" key="1">
    <source>
        <dbReference type="Pfam" id="PF20150"/>
    </source>
</evidence>
<evidence type="ECO:0000313" key="3">
    <source>
        <dbReference type="Proteomes" id="UP001140453"/>
    </source>
</evidence>
<dbReference type="OrthoDB" id="3557569at2759"/>